<keyword evidence="2" id="KW-1185">Reference proteome</keyword>
<evidence type="ECO:0000313" key="1">
    <source>
        <dbReference type="EMBL" id="NEB20552.1"/>
    </source>
</evidence>
<sequence>AEEAAAEAVGAWAGVLGEDGVRALRDGLLRVAPGGPIRPAW</sequence>
<proteinExistence type="predicted"/>
<comment type="caution">
    <text evidence="1">The sequence shown here is derived from an EMBL/GenBank/DDBJ whole genome shotgun (WGS) entry which is preliminary data.</text>
</comment>
<reference evidence="1 2" key="1">
    <citation type="submission" date="2020-01" db="EMBL/GenBank/DDBJ databases">
        <title>Insect and environment-associated Actinomycetes.</title>
        <authorList>
            <person name="Currrie C."/>
            <person name="Chevrette M."/>
            <person name="Carlson C."/>
            <person name="Stubbendieck R."/>
            <person name="Wendt-Pienkowski E."/>
        </authorList>
    </citation>
    <scope>NUCLEOTIDE SEQUENCE [LARGE SCALE GENOMIC DNA]</scope>
    <source>
        <strain evidence="1 2">SID14172</strain>
    </source>
</reference>
<dbReference type="AlphaFoldDB" id="A0A6N9UZT0"/>
<evidence type="ECO:0000313" key="2">
    <source>
        <dbReference type="Proteomes" id="UP000469545"/>
    </source>
</evidence>
<dbReference type="EMBL" id="JAAGMB010000653">
    <property type="protein sequence ID" value="NEB20552.1"/>
    <property type="molecule type" value="Genomic_DNA"/>
</dbReference>
<gene>
    <name evidence="1" type="ORF">G3I46_29330</name>
</gene>
<feature type="non-terminal residue" evidence="1">
    <location>
        <position position="1"/>
    </location>
</feature>
<dbReference type="Proteomes" id="UP000469545">
    <property type="component" value="Unassembled WGS sequence"/>
</dbReference>
<name>A0A6N9UZT0_9ACTN</name>
<accession>A0A6N9UZT0</accession>
<organism evidence="1 2">
    <name type="scientific">Streptomyces coelicoflavus</name>
    <dbReference type="NCBI Taxonomy" id="285562"/>
    <lineage>
        <taxon>Bacteria</taxon>
        <taxon>Bacillati</taxon>
        <taxon>Actinomycetota</taxon>
        <taxon>Actinomycetes</taxon>
        <taxon>Kitasatosporales</taxon>
        <taxon>Streptomycetaceae</taxon>
        <taxon>Streptomyces</taxon>
    </lineage>
</organism>
<protein>
    <submittedName>
        <fullName evidence="1">MarR family transcriptional regulator</fullName>
    </submittedName>
</protein>